<evidence type="ECO:0000256" key="2">
    <source>
        <dbReference type="ARBA" id="ARBA00003215"/>
    </source>
</evidence>
<dbReference type="GO" id="GO:0016787">
    <property type="term" value="F:hydrolase activity"/>
    <property type="evidence" value="ECO:0007669"/>
    <property type="project" value="UniProtKB-KW"/>
</dbReference>
<dbReference type="EMBL" id="CTRP01000014">
    <property type="protein sequence ID" value="CQR74608.1"/>
    <property type="molecule type" value="Genomic_DNA"/>
</dbReference>
<evidence type="ECO:0000256" key="4">
    <source>
        <dbReference type="ARBA" id="ARBA00022679"/>
    </source>
</evidence>
<comment type="catalytic activity">
    <reaction evidence="9">
        <text>adenosine + phosphate = alpha-D-ribose 1-phosphate + adenine</text>
        <dbReference type="Rhea" id="RHEA:27642"/>
        <dbReference type="ChEBI" id="CHEBI:16335"/>
        <dbReference type="ChEBI" id="CHEBI:16708"/>
        <dbReference type="ChEBI" id="CHEBI:43474"/>
        <dbReference type="ChEBI" id="CHEBI:57720"/>
        <dbReference type="EC" id="2.4.2.1"/>
    </reaction>
    <physiologicalReaction direction="left-to-right" evidence="9">
        <dbReference type="Rhea" id="RHEA:27643"/>
    </physiologicalReaction>
</comment>
<evidence type="ECO:0000256" key="7">
    <source>
        <dbReference type="ARBA" id="ARBA00022833"/>
    </source>
</evidence>
<comment type="catalytic activity">
    <reaction evidence="8">
        <text>adenosine + H2O + H(+) = inosine + NH4(+)</text>
        <dbReference type="Rhea" id="RHEA:24408"/>
        <dbReference type="ChEBI" id="CHEBI:15377"/>
        <dbReference type="ChEBI" id="CHEBI:15378"/>
        <dbReference type="ChEBI" id="CHEBI:16335"/>
        <dbReference type="ChEBI" id="CHEBI:17596"/>
        <dbReference type="ChEBI" id="CHEBI:28938"/>
        <dbReference type="EC" id="3.5.4.4"/>
    </reaction>
    <physiologicalReaction direction="left-to-right" evidence="8">
        <dbReference type="Rhea" id="RHEA:24409"/>
    </physiologicalReaction>
</comment>
<keyword evidence="5" id="KW-0479">Metal-binding</keyword>
<reference evidence="13" key="1">
    <citation type="submission" date="2015-03" db="EMBL/GenBank/DDBJ databases">
        <authorList>
            <person name="Nijsse Bart"/>
        </authorList>
    </citation>
    <scope>NUCLEOTIDE SEQUENCE [LARGE SCALE GENOMIC DNA]</scope>
</reference>
<dbReference type="InterPro" id="IPR003730">
    <property type="entry name" value="Cu_polyphenol_OxRdtase"/>
</dbReference>
<dbReference type="Gene3D" id="3.60.140.10">
    <property type="entry name" value="CNF1/YfiH-like putative cysteine hydrolases"/>
    <property type="match status" value="1"/>
</dbReference>
<dbReference type="GO" id="GO:0017061">
    <property type="term" value="F:S-methyl-5-thioadenosine phosphorylase activity"/>
    <property type="evidence" value="ECO:0007669"/>
    <property type="project" value="UniProtKB-EC"/>
</dbReference>
<accession>A0A0U1L4J8</accession>
<dbReference type="InterPro" id="IPR011324">
    <property type="entry name" value="Cytotoxic_necrot_fac-like_cat"/>
</dbReference>
<keyword evidence="7" id="KW-0862">Zinc</keyword>
<evidence type="ECO:0000256" key="10">
    <source>
        <dbReference type="ARBA" id="ARBA00049893"/>
    </source>
</evidence>
<dbReference type="Proteomes" id="UP000049855">
    <property type="component" value="Unassembled WGS sequence"/>
</dbReference>
<dbReference type="RefSeq" id="WP_021170594.1">
    <property type="nucleotide sequence ID" value="NZ_CTRP01000014.1"/>
</dbReference>
<gene>
    <name evidence="12" type="ORF">SpAn4DRAFT_1070</name>
</gene>
<comment type="catalytic activity">
    <reaction evidence="10">
        <text>S-methyl-5'-thioadenosine + phosphate = 5-(methylsulfanyl)-alpha-D-ribose 1-phosphate + adenine</text>
        <dbReference type="Rhea" id="RHEA:11852"/>
        <dbReference type="ChEBI" id="CHEBI:16708"/>
        <dbReference type="ChEBI" id="CHEBI:17509"/>
        <dbReference type="ChEBI" id="CHEBI:43474"/>
        <dbReference type="ChEBI" id="CHEBI:58533"/>
        <dbReference type="EC" id="2.4.2.28"/>
    </reaction>
    <physiologicalReaction direction="left-to-right" evidence="10">
        <dbReference type="Rhea" id="RHEA:11853"/>
    </physiologicalReaction>
</comment>
<proteinExistence type="inferred from homology"/>
<dbReference type="InterPro" id="IPR038371">
    <property type="entry name" value="Cu_polyphenol_OxRdtase_sf"/>
</dbReference>
<dbReference type="PANTHER" id="PTHR30616">
    <property type="entry name" value="UNCHARACTERIZED PROTEIN YFIH"/>
    <property type="match status" value="1"/>
</dbReference>
<sequence>MGEFMLKQSVNKVWYGIFTSFAALGIRHGISTRLGGHSTAPFLSLNLGLHTGDDAEAVWNNRQLFCQAVGLPPDKVVTAEQIHGNVIGQVTMADAGRGAKHYHEAIKGTDALITNVPGLPLMLFFADCVPVLIVDPVAKAIGISHAGWKGTVGKIAQKTVLAMQQQFNTNPADCLVGIGPSIGPCCYEVDEAVLSKLRAEFPYWEQLVIPRKKRWQLNLWEANRRQLREIGIGDTNITVSSICTADNTPIFFSHRAESGHTGRIGAIISL</sequence>
<evidence type="ECO:0000256" key="3">
    <source>
        <dbReference type="ARBA" id="ARBA00007353"/>
    </source>
</evidence>
<dbReference type="AlphaFoldDB" id="A0A0U1L4J8"/>
<comment type="function">
    <text evidence="2">Purine nucleoside enzyme that catalyzes the phosphorolysis of adenosine and inosine nucleosides, yielding D-ribose 1-phosphate and the respective free bases, adenine and hypoxanthine. Also catalyzes the phosphorolysis of S-methyl-5'-thioadenosine into adenine and S-methyl-5-thio-alpha-D-ribose 1-phosphate. Also has adenosine deaminase activity.</text>
</comment>
<evidence type="ECO:0000256" key="1">
    <source>
        <dbReference type="ARBA" id="ARBA00000553"/>
    </source>
</evidence>
<evidence type="ECO:0000256" key="5">
    <source>
        <dbReference type="ARBA" id="ARBA00022723"/>
    </source>
</evidence>
<keyword evidence="13" id="KW-1185">Reference proteome</keyword>
<evidence type="ECO:0000313" key="12">
    <source>
        <dbReference type="EMBL" id="CQR74608.1"/>
    </source>
</evidence>
<organism evidence="12 13">
    <name type="scientific">Sporomusa ovata</name>
    <dbReference type="NCBI Taxonomy" id="2378"/>
    <lineage>
        <taxon>Bacteria</taxon>
        <taxon>Bacillati</taxon>
        <taxon>Bacillota</taxon>
        <taxon>Negativicutes</taxon>
        <taxon>Selenomonadales</taxon>
        <taxon>Sporomusaceae</taxon>
        <taxon>Sporomusa</taxon>
    </lineage>
</organism>
<evidence type="ECO:0000313" key="13">
    <source>
        <dbReference type="Proteomes" id="UP000049855"/>
    </source>
</evidence>
<name>A0A0U1L4J8_9FIRM</name>
<protein>
    <recommendedName>
        <fullName evidence="11">Purine nucleoside phosphorylase</fullName>
    </recommendedName>
</protein>
<evidence type="ECO:0000256" key="9">
    <source>
        <dbReference type="ARBA" id="ARBA00048968"/>
    </source>
</evidence>
<evidence type="ECO:0000256" key="8">
    <source>
        <dbReference type="ARBA" id="ARBA00047989"/>
    </source>
</evidence>
<dbReference type="PANTHER" id="PTHR30616:SF2">
    <property type="entry name" value="PURINE NUCLEOSIDE PHOSPHORYLASE LACC1"/>
    <property type="match status" value="1"/>
</dbReference>
<dbReference type="GO" id="GO:0005507">
    <property type="term" value="F:copper ion binding"/>
    <property type="evidence" value="ECO:0007669"/>
    <property type="project" value="TreeGrafter"/>
</dbReference>
<dbReference type="NCBIfam" id="TIGR00726">
    <property type="entry name" value="peptidoglycan editing factor PgeF"/>
    <property type="match status" value="1"/>
</dbReference>
<evidence type="ECO:0000256" key="11">
    <source>
        <dbReference type="RuleBase" id="RU361274"/>
    </source>
</evidence>
<dbReference type="Pfam" id="PF02578">
    <property type="entry name" value="Cu-oxidase_4"/>
    <property type="match status" value="1"/>
</dbReference>
<comment type="catalytic activity">
    <reaction evidence="1">
        <text>inosine + phosphate = alpha-D-ribose 1-phosphate + hypoxanthine</text>
        <dbReference type="Rhea" id="RHEA:27646"/>
        <dbReference type="ChEBI" id="CHEBI:17368"/>
        <dbReference type="ChEBI" id="CHEBI:17596"/>
        <dbReference type="ChEBI" id="CHEBI:43474"/>
        <dbReference type="ChEBI" id="CHEBI:57720"/>
        <dbReference type="EC" id="2.4.2.1"/>
    </reaction>
    <physiologicalReaction direction="left-to-right" evidence="1">
        <dbReference type="Rhea" id="RHEA:27647"/>
    </physiologicalReaction>
</comment>
<evidence type="ECO:0000256" key="6">
    <source>
        <dbReference type="ARBA" id="ARBA00022801"/>
    </source>
</evidence>
<dbReference type="CDD" id="cd16833">
    <property type="entry name" value="YfiH"/>
    <property type="match status" value="1"/>
</dbReference>
<comment type="similarity">
    <text evidence="3 11">Belongs to the purine nucleoside phosphorylase YfiH/LACC1 family.</text>
</comment>
<keyword evidence="6" id="KW-0378">Hydrolase</keyword>
<keyword evidence="4" id="KW-0808">Transferase</keyword>
<dbReference type="SUPFAM" id="SSF64438">
    <property type="entry name" value="CNF1/YfiH-like putative cysteine hydrolases"/>
    <property type="match status" value="1"/>
</dbReference>